<name>A0ABM1Z0G0_AEDAL</name>
<sequence>MDFRRSVYQYADINNIPSGFNQESRTAGKEWALSFMRRHNLSLRTPQQTSLGRMMGFNRVQVGIFFNNLREITTKYRFTADRIYNMDETGMSTVPNNVPKVVSATGKKAVGKISSGERGELVTAVCAISAQGSYVPPALIFKRKRQKPELMDGAPCGSKMFISDTGYINSDLFYEWVEHFQVSTKATKENPVLLILDNHSSHQSLKTVLYCRENGIVLLSIPPHSSHKVQPLDRCFFQALKTNYAEACNNWLVTHPGRVITQYQVAELFGIAYGRCASIEKAVNAFRMCGIVPINPGVFTDEDFMPSEVTNNKGNEENVDPEVMHIPRNDESEIPSTSIDCRKKGKAKGQNTTSGSLSNEDPSSQRLILRPVIPATQSTPQAANAVASCSNASDPQAGYSEKFGPLVASLRNIVESFEAACAVGSSADASSNQDQRTETVPFSEIRPLPKRDEPQKRRKRGQKSEIITSTPFKERLELKAEEQEQKNSKSTTRRKKLFSDPKPPKKKVKIEKK</sequence>
<dbReference type="InterPro" id="IPR004875">
    <property type="entry name" value="DDE_SF_endonuclease_dom"/>
</dbReference>
<reference evidence="4" key="1">
    <citation type="journal article" date="2015" name="Proc. Natl. Acad. Sci. U.S.A.">
        <title>Genome sequence of the Asian Tiger mosquito, Aedes albopictus, reveals insights into its biology, genetics, and evolution.</title>
        <authorList>
            <person name="Chen X.G."/>
            <person name="Jiang X."/>
            <person name="Gu J."/>
            <person name="Xu M."/>
            <person name="Wu Y."/>
            <person name="Deng Y."/>
            <person name="Zhang C."/>
            <person name="Bonizzoni M."/>
            <person name="Dermauw W."/>
            <person name="Vontas J."/>
            <person name="Armbruster P."/>
            <person name="Huang X."/>
            <person name="Yang Y."/>
            <person name="Zhang H."/>
            <person name="He W."/>
            <person name="Peng H."/>
            <person name="Liu Y."/>
            <person name="Wu K."/>
            <person name="Chen J."/>
            <person name="Lirakis M."/>
            <person name="Topalis P."/>
            <person name="Van Leeuwen T."/>
            <person name="Hall A.B."/>
            <person name="Jiang X."/>
            <person name="Thorpe C."/>
            <person name="Mueller R.L."/>
            <person name="Sun C."/>
            <person name="Waterhouse R.M."/>
            <person name="Yan G."/>
            <person name="Tu Z.J."/>
            <person name="Fang X."/>
            <person name="James A.A."/>
        </authorList>
    </citation>
    <scope>NUCLEOTIDE SEQUENCE [LARGE SCALE GENOMIC DNA]</scope>
    <source>
        <strain evidence="4">Foshan</strain>
    </source>
</reference>
<feature type="domain" description="DDE-1" evidence="2">
    <location>
        <begin position="120"/>
        <end position="255"/>
    </location>
</feature>
<dbReference type="RefSeq" id="XP_062703619.1">
    <property type="nucleotide sequence ID" value="XM_062847635.1"/>
</dbReference>
<dbReference type="Gene3D" id="3.30.420.10">
    <property type="entry name" value="Ribonuclease H-like superfamily/Ribonuclease H"/>
    <property type="match status" value="1"/>
</dbReference>
<feature type="compositionally biased region" description="Basic residues" evidence="1">
    <location>
        <begin position="504"/>
        <end position="513"/>
    </location>
</feature>
<keyword evidence="4" id="KW-1185">Reference proteome</keyword>
<reference evidence="3" key="2">
    <citation type="submission" date="2025-05" db="UniProtKB">
        <authorList>
            <consortium name="EnsemblMetazoa"/>
        </authorList>
    </citation>
    <scope>IDENTIFICATION</scope>
    <source>
        <strain evidence="3">Foshan</strain>
    </source>
</reference>
<dbReference type="Pfam" id="PF03184">
    <property type="entry name" value="DDE_1"/>
    <property type="match status" value="1"/>
</dbReference>
<evidence type="ECO:0000313" key="4">
    <source>
        <dbReference type="Proteomes" id="UP000069940"/>
    </source>
</evidence>
<evidence type="ECO:0000313" key="3">
    <source>
        <dbReference type="EnsemblMetazoa" id="AALFPA23_013812.P20040"/>
    </source>
</evidence>
<dbReference type="EnsemblMetazoa" id="AALFPA23_013812.R20040">
    <property type="protein sequence ID" value="AALFPA23_013812.P20040"/>
    <property type="gene ID" value="AALFPA23_013812"/>
</dbReference>
<feature type="compositionally biased region" description="Basic and acidic residues" evidence="1">
    <location>
        <begin position="322"/>
        <end position="331"/>
    </location>
</feature>
<dbReference type="PANTHER" id="PTHR19303">
    <property type="entry name" value="TRANSPOSON"/>
    <property type="match status" value="1"/>
</dbReference>
<dbReference type="InterPro" id="IPR050863">
    <property type="entry name" value="CenT-Element_Derived"/>
</dbReference>
<feature type="compositionally biased region" description="Polar residues" evidence="1">
    <location>
        <begin position="427"/>
        <end position="440"/>
    </location>
</feature>
<feature type="compositionally biased region" description="Polar residues" evidence="1">
    <location>
        <begin position="349"/>
        <end position="365"/>
    </location>
</feature>
<dbReference type="GeneID" id="134286068"/>
<feature type="region of interest" description="Disordered" evidence="1">
    <location>
        <begin position="310"/>
        <end position="365"/>
    </location>
</feature>
<feature type="region of interest" description="Disordered" evidence="1">
    <location>
        <begin position="424"/>
        <end position="513"/>
    </location>
</feature>
<feature type="compositionally biased region" description="Basic and acidic residues" evidence="1">
    <location>
        <begin position="472"/>
        <end position="487"/>
    </location>
</feature>
<evidence type="ECO:0000259" key="2">
    <source>
        <dbReference type="Pfam" id="PF03184"/>
    </source>
</evidence>
<evidence type="ECO:0000256" key="1">
    <source>
        <dbReference type="SAM" id="MobiDB-lite"/>
    </source>
</evidence>
<dbReference type="InterPro" id="IPR036397">
    <property type="entry name" value="RNaseH_sf"/>
</dbReference>
<dbReference type="Proteomes" id="UP000069940">
    <property type="component" value="Unassembled WGS sequence"/>
</dbReference>
<proteinExistence type="predicted"/>
<organism evidence="3 4">
    <name type="scientific">Aedes albopictus</name>
    <name type="common">Asian tiger mosquito</name>
    <name type="synonym">Stegomyia albopicta</name>
    <dbReference type="NCBI Taxonomy" id="7160"/>
    <lineage>
        <taxon>Eukaryota</taxon>
        <taxon>Metazoa</taxon>
        <taxon>Ecdysozoa</taxon>
        <taxon>Arthropoda</taxon>
        <taxon>Hexapoda</taxon>
        <taxon>Insecta</taxon>
        <taxon>Pterygota</taxon>
        <taxon>Neoptera</taxon>
        <taxon>Endopterygota</taxon>
        <taxon>Diptera</taxon>
        <taxon>Nematocera</taxon>
        <taxon>Culicoidea</taxon>
        <taxon>Culicidae</taxon>
        <taxon>Culicinae</taxon>
        <taxon>Aedini</taxon>
        <taxon>Aedes</taxon>
        <taxon>Stegomyia</taxon>
    </lineage>
</organism>
<protein>
    <recommendedName>
        <fullName evidence="2">DDE-1 domain-containing protein</fullName>
    </recommendedName>
</protein>
<dbReference type="PANTHER" id="PTHR19303:SF74">
    <property type="entry name" value="POGO TRANSPOSABLE ELEMENT WITH KRAB DOMAIN"/>
    <property type="match status" value="1"/>
</dbReference>
<accession>A0ABM1Z0G0</accession>